<dbReference type="EMBL" id="FOQH01000006">
    <property type="protein sequence ID" value="SFI37732.1"/>
    <property type="molecule type" value="Genomic_DNA"/>
</dbReference>
<evidence type="ECO:0000313" key="7">
    <source>
        <dbReference type="Proteomes" id="UP000199377"/>
    </source>
</evidence>
<keyword evidence="1 6" id="KW-0489">Methyltransferase</keyword>
<dbReference type="CDD" id="cd02440">
    <property type="entry name" value="AdoMet_MTases"/>
    <property type="match status" value="1"/>
</dbReference>
<evidence type="ECO:0000259" key="5">
    <source>
        <dbReference type="Pfam" id="PF13649"/>
    </source>
</evidence>
<dbReference type="Gene3D" id="3.40.50.150">
    <property type="entry name" value="Vaccinia Virus protein VP39"/>
    <property type="match status" value="1"/>
</dbReference>
<dbReference type="GO" id="GO:0032259">
    <property type="term" value="P:methylation"/>
    <property type="evidence" value="ECO:0007669"/>
    <property type="project" value="UniProtKB-KW"/>
</dbReference>
<evidence type="ECO:0000256" key="4">
    <source>
        <dbReference type="SAM" id="MobiDB-lite"/>
    </source>
</evidence>
<feature type="region of interest" description="Disordered" evidence="4">
    <location>
        <begin position="213"/>
        <end position="241"/>
    </location>
</feature>
<protein>
    <submittedName>
        <fullName evidence="6">Ubiquinone/menaquinone biosynthesis C-methylase UbiE</fullName>
    </submittedName>
</protein>
<dbReference type="SUPFAM" id="SSF53335">
    <property type="entry name" value="S-adenosyl-L-methionine-dependent methyltransferases"/>
    <property type="match status" value="1"/>
</dbReference>
<evidence type="ECO:0000256" key="3">
    <source>
        <dbReference type="ARBA" id="ARBA00022691"/>
    </source>
</evidence>
<dbReference type="Pfam" id="PF13649">
    <property type="entry name" value="Methyltransf_25"/>
    <property type="match status" value="1"/>
</dbReference>
<name>A0A1I3HPY9_9RHOB</name>
<sequence>MHAADEWRGAQGRRWAKGAEAQDRFLAPFGEAAMTAQGPVAALRVLDLGCGAGATTVQLAQAGARVTGLDVSPDLVAMTRARIAAAGLSGEAAEAVEADAALAPPPGPYDRLFSRFGCMFFDAPEPAWRTLRRSMAPGGWLTAVAWRTLEENEWASLGFAAAREAFEEAGEPFAPAAPPGAPGPFGWGDPQVVRPWLEGAGWREVAFAPLDLSTPAAAPDDPDPVESATTRALESGPVAGRLRDAPEALREAAAARLRARFAERAAPGRLELACGAWIVTAQA</sequence>
<accession>A0A1I3HPY9</accession>
<dbReference type="PANTHER" id="PTHR43464">
    <property type="entry name" value="METHYLTRANSFERASE"/>
    <property type="match status" value="1"/>
</dbReference>
<evidence type="ECO:0000256" key="2">
    <source>
        <dbReference type="ARBA" id="ARBA00022679"/>
    </source>
</evidence>
<dbReference type="OrthoDB" id="9777638at2"/>
<evidence type="ECO:0000313" key="6">
    <source>
        <dbReference type="EMBL" id="SFI37732.1"/>
    </source>
</evidence>
<dbReference type="AlphaFoldDB" id="A0A1I3HPY9"/>
<dbReference type="InterPro" id="IPR041698">
    <property type="entry name" value="Methyltransf_25"/>
</dbReference>
<keyword evidence="6" id="KW-0830">Ubiquinone</keyword>
<dbReference type="STRING" id="1114924.SAMN05216258_106111"/>
<dbReference type="GO" id="GO:0008168">
    <property type="term" value="F:methyltransferase activity"/>
    <property type="evidence" value="ECO:0007669"/>
    <property type="project" value="UniProtKB-KW"/>
</dbReference>
<dbReference type="Proteomes" id="UP000199377">
    <property type="component" value="Unassembled WGS sequence"/>
</dbReference>
<keyword evidence="2" id="KW-0808">Transferase</keyword>
<reference evidence="6 7" key="1">
    <citation type="submission" date="2016-10" db="EMBL/GenBank/DDBJ databases">
        <authorList>
            <person name="de Groot N.N."/>
        </authorList>
    </citation>
    <scope>NUCLEOTIDE SEQUENCE [LARGE SCALE GENOMIC DNA]</scope>
    <source>
        <strain evidence="6 7">CGMCC 1.11030</strain>
    </source>
</reference>
<feature type="domain" description="Methyltransferase" evidence="5">
    <location>
        <begin position="45"/>
        <end position="139"/>
    </location>
</feature>
<evidence type="ECO:0000256" key="1">
    <source>
        <dbReference type="ARBA" id="ARBA00022603"/>
    </source>
</evidence>
<dbReference type="RefSeq" id="WP_092860472.1">
    <property type="nucleotide sequence ID" value="NZ_FOQH01000006.1"/>
</dbReference>
<dbReference type="InterPro" id="IPR029063">
    <property type="entry name" value="SAM-dependent_MTases_sf"/>
</dbReference>
<proteinExistence type="predicted"/>
<dbReference type="PANTHER" id="PTHR43464:SF19">
    <property type="entry name" value="UBIQUINONE BIOSYNTHESIS O-METHYLTRANSFERASE, MITOCHONDRIAL"/>
    <property type="match status" value="1"/>
</dbReference>
<gene>
    <name evidence="6" type="ORF">SAMN05216258_106111</name>
</gene>
<keyword evidence="3" id="KW-0949">S-adenosyl-L-methionine</keyword>
<keyword evidence="7" id="KW-1185">Reference proteome</keyword>
<organism evidence="6 7">
    <name type="scientific">Albimonas pacifica</name>
    <dbReference type="NCBI Taxonomy" id="1114924"/>
    <lineage>
        <taxon>Bacteria</taxon>
        <taxon>Pseudomonadati</taxon>
        <taxon>Pseudomonadota</taxon>
        <taxon>Alphaproteobacteria</taxon>
        <taxon>Rhodobacterales</taxon>
        <taxon>Paracoccaceae</taxon>
        <taxon>Albimonas</taxon>
    </lineage>
</organism>